<proteinExistence type="predicted"/>
<dbReference type="PANTHER" id="PTHR38588">
    <property type="entry name" value="BLL0334 PROTEIN"/>
    <property type="match status" value="1"/>
</dbReference>
<protein>
    <submittedName>
        <fullName evidence="1">Carbon monoxide dehydrogenase</fullName>
    </submittedName>
</protein>
<dbReference type="Proteomes" id="UP000608579">
    <property type="component" value="Unassembled WGS sequence"/>
</dbReference>
<dbReference type="SUPFAM" id="SSF55961">
    <property type="entry name" value="Bet v1-like"/>
    <property type="match status" value="1"/>
</dbReference>
<dbReference type="InterPro" id="IPR023393">
    <property type="entry name" value="START-like_dom_sf"/>
</dbReference>
<reference evidence="1" key="1">
    <citation type="journal article" date="2020" name="ISME J.">
        <title>Gammaproteobacteria mediating utilization of methyl-, sulfur- and petroleum organic compounds in deep ocean hydrothermal plumes.</title>
        <authorList>
            <person name="Zhou Z."/>
            <person name="Liu Y."/>
            <person name="Pan J."/>
            <person name="Cron B.R."/>
            <person name="Toner B.M."/>
            <person name="Anantharaman K."/>
            <person name="Breier J.A."/>
            <person name="Dick G.J."/>
            <person name="Li M."/>
        </authorList>
    </citation>
    <scope>NUCLEOTIDE SEQUENCE</scope>
    <source>
        <strain evidence="1">SZUA-1515</strain>
    </source>
</reference>
<sequence length="153" mass="17019">MHFEDKFEVNAPVETVWKFVTNPDDFAKIIPDLQSYEIIDENQFKASFKIGLGMIKGTLNMTFKFEDMEPMNRVKVIGRGSGMQSTADLTINLNLQPSDGKTVVNWSADLNVGGLVASVGARLLESTTKKKVKEIVEGIRKVIEGKPAKKTKK</sequence>
<dbReference type="AlphaFoldDB" id="A0A833ECT5"/>
<accession>A0A833ECT5</accession>
<name>A0A833ECT5_CALS0</name>
<dbReference type="PANTHER" id="PTHR38588:SF1">
    <property type="entry name" value="BLL0334 PROTEIN"/>
    <property type="match status" value="1"/>
</dbReference>
<comment type="caution">
    <text evidence="1">The sequence shown here is derived from an EMBL/GenBank/DDBJ whole genome shotgun (WGS) entry which is preliminary data.</text>
</comment>
<evidence type="ECO:0000313" key="2">
    <source>
        <dbReference type="Proteomes" id="UP000608579"/>
    </source>
</evidence>
<dbReference type="Gene3D" id="3.30.530.20">
    <property type="match status" value="1"/>
</dbReference>
<evidence type="ECO:0000313" key="1">
    <source>
        <dbReference type="EMBL" id="HIQ30140.1"/>
    </source>
</evidence>
<organism evidence="1 2">
    <name type="scientific">Caldiarchaeum subterraneum</name>
    <dbReference type="NCBI Taxonomy" id="311458"/>
    <lineage>
        <taxon>Archaea</taxon>
        <taxon>Nitrososphaerota</taxon>
        <taxon>Candidatus Caldarchaeales</taxon>
        <taxon>Candidatus Caldarchaeaceae</taxon>
        <taxon>Candidatus Caldarchaeum</taxon>
    </lineage>
</organism>
<dbReference type="InterPro" id="IPR010419">
    <property type="entry name" value="CO_DH_gsu"/>
</dbReference>
<dbReference type="EMBL" id="DQVM01000116">
    <property type="protein sequence ID" value="HIQ30140.1"/>
    <property type="molecule type" value="Genomic_DNA"/>
</dbReference>
<gene>
    <name evidence="1" type="ORF">EYH45_06215</name>
</gene>
<dbReference type="Pfam" id="PF06240">
    <property type="entry name" value="COXG"/>
    <property type="match status" value="1"/>
</dbReference>
<dbReference type="CDD" id="cd05018">
    <property type="entry name" value="CoxG"/>
    <property type="match status" value="1"/>
</dbReference>